<evidence type="ECO:0000313" key="2">
    <source>
        <dbReference type="EMBL" id="KAJ8381270.1"/>
    </source>
</evidence>
<proteinExistence type="predicted"/>
<keyword evidence="3" id="KW-1185">Reference proteome</keyword>
<gene>
    <name evidence="2" type="ORF">SKAU_G00020480</name>
</gene>
<dbReference type="AlphaFoldDB" id="A0A9Q1JDU2"/>
<dbReference type="EMBL" id="JAINUF010000001">
    <property type="protein sequence ID" value="KAJ8381270.1"/>
    <property type="molecule type" value="Genomic_DNA"/>
</dbReference>
<dbReference type="Proteomes" id="UP001152622">
    <property type="component" value="Chromosome 1"/>
</dbReference>
<sequence length="162" mass="18594">MEQDWGLQGKGECSRAGTGLESGEQAGEYWQRELGERWQEQTSRLAGTARQDWTSCWLLVVRHLYQEGTGGQSRALLQLAASSALMERVTHVHSLSLTERVTTCLWPWTTSRSDKRYGVKERNVEGQMVVDFAKRMEMAVVNTYFKKREEHRVMYKSGGRCT</sequence>
<comment type="caution">
    <text evidence="2">The sequence shown here is derived from an EMBL/GenBank/DDBJ whole genome shotgun (WGS) entry which is preliminary data.</text>
</comment>
<feature type="region of interest" description="Disordered" evidence="1">
    <location>
        <begin position="1"/>
        <end position="22"/>
    </location>
</feature>
<name>A0A9Q1JDU2_SYNKA</name>
<reference evidence="2" key="1">
    <citation type="journal article" date="2023" name="Science">
        <title>Genome structures resolve the early diversification of teleost fishes.</title>
        <authorList>
            <person name="Parey E."/>
            <person name="Louis A."/>
            <person name="Montfort J."/>
            <person name="Bouchez O."/>
            <person name="Roques C."/>
            <person name="Iampietro C."/>
            <person name="Lluch J."/>
            <person name="Castinel A."/>
            <person name="Donnadieu C."/>
            <person name="Desvignes T."/>
            <person name="Floi Bucao C."/>
            <person name="Jouanno E."/>
            <person name="Wen M."/>
            <person name="Mejri S."/>
            <person name="Dirks R."/>
            <person name="Jansen H."/>
            <person name="Henkel C."/>
            <person name="Chen W.J."/>
            <person name="Zahm M."/>
            <person name="Cabau C."/>
            <person name="Klopp C."/>
            <person name="Thompson A.W."/>
            <person name="Robinson-Rechavi M."/>
            <person name="Braasch I."/>
            <person name="Lecointre G."/>
            <person name="Bobe J."/>
            <person name="Postlethwait J.H."/>
            <person name="Berthelot C."/>
            <person name="Roest Crollius H."/>
            <person name="Guiguen Y."/>
        </authorList>
    </citation>
    <scope>NUCLEOTIDE SEQUENCE</scope>
    <source>
        <strain evidence="2">WJC10195</strain>
    </source>
</reference>
<dbReference type="OrthoDB" id="410381at2759"/>
<organism evidence="2 3">
    <name type="scientific">Synaphobranchus kaupii</name>
    <name type="common">Kaup's arrowtooth eel</name>
    <dbReference type="NCBI Taxonomy" id="118154"/>
    <lineage>
        <taxon>Eukaryota</taxon>
        <taxon>Metazoa</taxon>
        <taxon>Chordata</taxon>
        <taxon>Craniata</taxon>
        <taxon>Vertebrata</taxon>
        <taxon>Euteleostomi</taxon>
        <taxon>Actinopterygii</taxon>
        <taxon>Neopterygii</taxon>
        <taxon>Teleostei</taxon>
        <taxon>Anguilliformes</taxon>
        <taxon>Synaphobranchidae</taxon>
        <taxon>Synaphobranchus</taxon>
    </lineage>
</organism>
<accession>A0A9Q1JDU2</accession>
<evidence type="ECO:0000256" key="1">
    <source>
        <dbReference type="SAM" id="MobiDB-lite"/>
    </source>
</evidence>
<evidence type="ECO:0000313" key="3">
    <source>
        <dbReference type="Proteomes" id="UP001152622"/>
    </source>
</evidence>
<protein>
    <submittedName>
        <fullName evidence="2">Uncharacterized protein</fullName>
    </submittedName>
</protein>